<dbReference type="Proteomes" id="UP000269015">
    <property type="component" value="Chromosome"/>
</dbReference>
<dbReference type="Gene3D" id="3.90.550.10">
    <property type="entry name" value="Spore Coat Polysaccharide Biosynthesis Protein SpsA, Chain A"/>
    <property type="match status" value="1"/>
</dbReference>
<dbReference type="RefSeq" id="WP_061085219.1">
    <property type="nucleotide sequence ID" value="NZ_CP033930.1"/>
</dbReference>
<accession>A0AAD0YX96</accession>
<name>A0AAD0YX96_CHRID</name>
<dbReference type="Pfam" id="PF00535">
    <property type="entry name" value="Glycos_transf_2"/>
    <property type="match status" value="1"/>
</dbReference>
<sequence>MAKELFEHKIIILVPFRNPGDYIVDCVNSILAQQYTHYEVYLLDDNSDDHSFELIQELLEATDHFHYVKREKRMGALANLHKGLTEIPLQDDDIIAIVDGDDYLFGEYSLQILNYTYNDESTQLTYGQFIDSYGNLGSISPYTEEEFKNLRASPWKATHLKTFKHHLFKNFLRKDPACQNLKTEYGLFYPSTYDMAIMFPLIEIAGYEHCTYIPNVLYCYRLHSQNDHATPKGRKLQIDSELHIRSRNSMSR</sequence>
<dbReference type="InterPro" id="IPR029044">
    <property type="entry name" value="Nucleotide-diphossugar_trans"/>
</dbReference>
<organism evidence="2 3">
    <name type="scientific">Chryseobacterium indologenes</name>
    <name type="common">Flavobacterium indologenes</name>
    <dbReference type="NCBI Taxonomy" id="253"/>
    <lineage>
        <taxon>Bacteria</taxon>
        <taxon>Pseudomonadati</taxon>
        <taxon>Bacteroidota</taxon>
        <taxon>Flavobacteriia</taxon>
        <taxon>Flavobacteriales</taxon>
        <taxon>Weeksellaceae</taxon>
        <taxon>Chryseobacterium group</taxon>
        <taxon>Chryseobacterium</taxon>
    </lineage>
</organism>
<evidence type="ECO:0000313" key="2">
    <source>
        <dbReference type="EMBL" id="AZB19193.1"/>
    </source>
</evidence>
<dbReference type="InterPro" id="IPR001173">
    <property type="entry name" value="Glyco_trans_2-like"/>
</dbReference>
<dbReference type="SUPFAM" id="SSF53448">
    <property type="entry name" value="Nucleotide-diphospho-sugar transferases"/>
    <property type="match status" value="1"/>
</dbReference>
<gene>
    <name evidence="2" type="ORF">EG352_16130</name>
</gene>
<proteinExistence type="predicted"/>
<dbReference type="PANTHER" id="PTHR43685:SF11">
    <property type="entry name" value="GLYCOSYLTRANSFERASE TAGX-RELATED"/>
    <property type="match status" value="1"/>
</dbReference>
<protein>
    <submittedName>
        <fullName evidence="2">Glycosyltransferase family 2 protein</fullName>
    </submittedName>
</protein>
<reference evidence="2 3" key="1">
    <citation type="submission" date="2018-11" db="EMBL/GenBank/DDBJ databases">
        <title>Proposal to divide the Flavobacteriaceae and reorganize its genera based on Amino Acid Identity values calculated from whole genome sequences.</title>
        <authorList>
            <person name="Nicholson A.C."/>
            <person name="Gulvik C.A."/>
            <person name="Whitney A.M."/>
            <person name="Humrighouse B.W."/>
            <person name="Bell M."/>
            <person name="Holmes B."/>
            <person name="Steigerwalt A.G."/>
            <person name="Villarma A."/>
            <person name="Sheth M."/>
            <person name="Batra D."/>
            <person name="Pryor J."/>
            <person name="Bernardet J.-F."/>
            <person name="Hugo C."/>
            <person name="Kampfer P."/>
            <person name="Newman J."/>
            <person name="McQuiston J.R."/>
        </authorList>
    </citation>
    <scope>NUCLEOTIDE SEQUENCE [LARGE SCALE GENOMIC DNA]</scope>
    <source>
        <strain evidence="2 3">H5559</strain>
    </source>
</reference>
<feature type="domain" description="Glycosyltransferase 2-like" evidence="1">
    <location>
        <begin position="12"/>
        <end position="151"/>
    </location>
</feature>
<dbReference type="AlphaFoldDB" id="A0AAD0YX96"/>
<evidence type="ECO:0000259" key="1">
    <source>
        <dbReference type="Pfam" id="PF00535"/>
    </source>
</evidence>
<dbReference type="CDD" id="cd00761">
    <property type="entry name" value="Glyco_tranf_GTA_type"/>
    <property type="match status" value="1"/>
</dbReference>
<dbReference type="InterPro" id="IPR050834">
    <property type="entry name" value="Glycosyltransf_2"/>
</dbReference>
<dbReference type="EMBL" id="CP033930">
    <property type="protein sequence ID" value="AZB19193.1"/>
    <property type="molecule type" value="Genomic_DNA"/>
</dbReference>
<dbReference type="PANTHER" id="PTHR43685">
    <property type="entry name" value="GLYCOSYLTRANSFERASE"/>
    <property type="match status" value="1"/>
</dbReference>
<evidence type="ECO:0000313" key="3">
    <source>
        <dbReference type="Proteomes" id="UP000269015"/>
    </source>
</evidence>